<proteinExistence type="predicted"/>
<reference evidence="1" key="1">
    <citation type="submission" date="2014-11" db="EMBL/GenBank/DDBJ databases">
        <authorList>
            <person name="Amaro Gonzalez C."/>
        </authorList>
    </citation>
    <scope>NUCLEOTIDE SEQUENCE</scope>
</reference>
<name>A0A0E9UEJ7_ANGAN</name>
<sequence length="22" mass="2444">MSSSSGPSCPDWVLEWTRASFL</sequence>
<dbReference type="EMBL" id="GBXM01044360">
    <property type="protein sequence ID" value="JAH64217.1"/>
    <property type="molecule type" value="Transcribed_RNA"/>
</dbReference>
<protein>
    <submittedName>
        <fullName evidence="1">Uncharacterized protein</fullName>
    </submittedName>
</protein>
<organism evidence="1">
    <name type="scientific">Anguilla anguilla</name>
    <name type="common">European freshwater eel</name>
    <name type="synonym">Muraena anguilla</name>
    <dbReference type="NCBI Taxonomy" id="7936"/>
    <lineage>
        <taxon>Eukaryota</taxon>
        <taxon>Metazoa</taxon>
        <taxon>Chordata</taxon>
        <taxon>Craniata</taxon>
        <taxon>Vertebrata</taxon>
        <taxon>Euteleostomi</taxon>
        <taxon>Actinopterygii</taxon>
        <taxon>Neopterygii</taxon>
        <taxon>Teleostei</taxon>
        <taxon>Anguilliformes</taxon>
        <taxon>Anguillidae</taxon>
        <taxon>Anguilla</taxon>
    </lineage>
</organism>
<evidence type="ECO:0000313" key="1">
    <source>
        <dbReference type="EMBL" id="JAH64217.1"/>
    </source>
</evidence>
<accession>A0A0E9UEJ7</accession>
<reference evidence="1" key="2">
    <citation type="journal article" date="2015" name="Fish Shellfish Immunol.">
        <title>Early steps in the European eel (Anguilla anguilla)-Vibrio vulnificus interaction in the gills: Role of the RtxA13 toxin.</title>
        <authorList>
            <person name="Callol A."/>
            <person name="Pajuelo D."/>
            <person name="Ebbesson L."/>
            <person name="Teles M."/>
            <person name="MacKenzie S."/>
            <person name="Amaro C."/>
        </authorList>
    </citation>
    <scope>NUCLEOTIDE SEQUENCE</scope>
</reference>
<dbReference type="AlphaFoldDB" id="A0A0E9UEJ7"/>